<dbReference type="PRINTS" id="PR00690">
    <property type="entry name" value="ADHESNFAMILY"/>
</dbReference>
<keyword evidence="2 4" id="KW-0813">Transport</keyword>
<dbReference type="InterPro" id="IPR050492">
    <property type="entry name" value="Bact_metal-bind_prot9"/>
</dbReference>
<dbReference type="GO" id="GO:0030313">
    <property type="term" value="C:cell envelope"/>
    <property type="evidence" value="ECO:0007669"/>
    <property type="project" value="UniProtKB-SubCell"/>
</dbReference>
<dbReference type="InterPro" id="IPR006127">
    <property type="entry name" value="ZnuA-like"/>
</dbReference>
<dbReference type="Gene3D" id="3.40.50.1980">
    <property type="entry name" value="Nitrogenase molybdenum iron protein domain"/>
    <property type="match status" value="2"/>
</dbReference>
<dbReference type="PANTHER" id="PTHR42953">
    <property type="entry name" value="HIGH-AFFINITY ZINC UPTAKE SYSTEM PROTEIN ZNUA-RELATED"/>
    <property type="match status" value="1"/>
</dbReference>
<dbReference type="Proteomes" id="UP000271426">
    <property type="component" value="Chromosome"/>
</dbReference>
<proteinExistence type="inferred from homology"/>
<dbReference type="GO" id="GO:0030001">
    <property type="term" value="P:metal ion transport"/>
    <property type="evidence" value="ECO:0007669"/>
    <property type="project" value="InterPro"/>
</dbReference>
<evidence type="ECO:0000313" key="6">
    <source>
        <dbReference type="Proteomes" id="UP000271426"/>
    </source>
</evidence>
<evidence type="ECO:0000256" key="1">
    <source>
        <dbReference type="ARBA" id="ARBA00011028"/>
    </source>
</evidence>
<protein>
    <submittedName>
        <fullName evidence="5">Manganese ABC transporter substrate-binding lipoprotein</fullName>
    </submittedName>
</protein>
<evidence type="ECO:0000256" key="2">
    <source>
        <dbReference type="ARBA" id="ARBA00022448"/>
    </source>
</evidence>
<dbReference type="InterPro" id="IPR006128">
    <property type="entry name" value="Lipoprotein_PsaA-like"/>
</dbReference>
<dbReference type="NCBIfam" id="NF038134">
    <property type="entry name" value="choice_anch_M"/>
    <property type="match status" value="1"/>
</dbReference>
<gene>
    <name evidence="5" type="primary">psaA1</name>
    <name evidence="5" type="ORF">CPPEL_01290</name>
</gene>
<reference evidence="5 6" key="1">
    <citation type="submission" date="2018-11" db="EMBL/GenBank/DDBJ databases">
        <authorList>
            <person name="Kleinhagauer T."/>
            <person name="Glaeser S.P."/>
            <person name="Spergser J."/>
            <person name="Ruckert C."/>
            <person name="Kaempfer P."/>
            <person name="Busse H.-J."/>
        </authorList>
    </citation>
    <scope>NUCLEOTIDE SEQUENCE [LARGE SCALE GENOMIC DNA]</scope>
    <source>
        <strain evidence="5 6">812CH</strain>
    </source>
</reference>
<dbReference type="PRINTS" id="PR00691">
    <property type="entry name" value="ADHESINB"/>
</dbReference>
<keyword evidence="5" id="KW-0449">Lipoprotein</keyword>
<dbReference type="NCBIfam" id="TIGR03772">
    <property type="entry name" value="anch_rpt_subst"/>
    <property type="match status" value="1"/>
</dbReference>
<comment type="similarity">
    <text evidence="1 4">Belongs to the bacterial solute-binding protein 9 family.</text>
</comment>
<dbReference type="EMBL" id="CP033898">
    <property type="protein sequence ID" value="AZA08405.1"/>
    <property type="molecule type" value="Genomic_DNA"/>
</dbReference>
<dbReference type="OrthoDB" id="9810636at2"/>
<dbReference type="AlphaFoldDB" id="A0A3G6IS18"/>
<evidence type="ECO:0000313" key="5">
    <source>
        <dbReference type="EMBL" id="AZA08405.1"/>
    </source>
</evidence>
<dbReference type="RefSeq" id="WP_123959406.1">
    <property type="nucleotide sequence ID" value="NZ_CP033898.1"/>
</dbReference>
<dbReference type="Pfam" id="PF01297">
    <property type="entry name" value="ZnuA"/>
    <property type="match status" value="2"/>
</dbReference>
<keyword evidence="6" id="KW-1185">Reference proteome</keyword>
<dbReference type="GO" id="GO:0007155">
    <property type="term" value="P:cell adhesion"/>
    <property type="evidence" value="ECO:0007669"/>
    <property type="project" value="InterPro"/>
</dbReference>
<accession>A0A3G6IS18</accession>
<dbReference type="SUPFAM" id="SSF53807">
    <property type="entry name" value="Helical backbone' metal receptor"/>
    <property type="match status" value="1"/>
</dbReference>
<sequence>MNKTLSVLALCLLTTCSAPRFEQERLQVAASTPIIADIASNIAGGDADVHSVMPATADPHIFEPRLSSIRTIANADVVLSNGLLLEQQSLGRALEANTKPGALQVVIGQELPKAGGYHLPLIEKAALDTVWLGFRVEGERPEQGHVELRIQDAQGPGFLEAFITGTFGAPERLLSTKDTSLVATLPENAHTHVSWAFEKAGEYELELQAAFVPDEGEAQPIATQRFRFVVGVAPQGLSVLDQGHEDITVNLDTASLGFVGDQAPNPDEAVIAVPAQTLQLIPPDPAYRFLGRPQQPVYLLHQAVLGKHVHGDVDPHFWLDPSNARAMAQIITQALSTKDPANAAAYAGRQKEYIARLDEVEARMHEHIDGIAPAHRHLLSTHDGFGYLAQAMDLEVAGVVPTSVSPRDVAALQQTLRDLEVPAVFIDPREASRSQTLESVAHDQGVEVCTLHSDALGEQTPTYLTLLEHNASTLEQCLG</sequence>
<name>A0A3G6IS18_9CORY</name>
<organism evidence="5 6">
    <name type="scientific">Corynebacterium pseudopelargi</name>
    <dbReference type="NCBI Taxonomy" id="2080757"/>
    <lineage>
        <taxon>Bacteria</taxon>
        <taxon>Bacillati</taxon>
        <taxon>Actinomycetota</taxon>
        <taxon>Actinomycetes</taxon>
        <taxon>Mycobacteriales</taxon>
        <taxon>Corynebacteriaceae</taxon>
        <taxon>Corynebacterium</taxon>
    </lineage>
</organism>
<evidence type="ECO:0000256" key="3">
    <source>
        <dbReference type="ARBA" id="ARBA00022729"/>
    </source>
</evidence>
<dbReference type="InterPro" id="IPR022435">
    <property type="entry name" value="Surface-anchored_actinobac"/>
</dbReference>
<dbReference type="InterPro" id="IPR006129">
    <property type="entry name" value="AdhesinB"/>
</dbReference>
<evidence type="ECO:0000256" key="4">
    <source>
        <dbReference type="RuleBase" id="RU003512"/>
    </source>
</evidence>
<dbReference type="NCBIfam" id="TIGR03769">
    <property type="entry name" value="P_ac_wall_RPT"/>
    <property type="match status" value="1"/>
</dbReference>
<dbReference type="KEGG" id="cpso:CPPEL_01290"/>
<dbReference type="InterPro" id="IPR022434">
    <property type="entry name" value="ABC_LPXTG_lipo_actinobac"/>
</dbReference>
<keyword evidence="3" id="KW-0732">Signal</keyword>
<dbReference type="GO" id="GO:0046872">
    <property type="term" value="F:metal ion binding"/>
    <property type="evidence" value="ECO:0007669"/>
    <property type="project" value="UniProtKB-KW"/>
</dbReference>
<dbReference type="PANTHER" id="PTHR42953:SF3">
    <property type="entry name" value="HIGH-AFFINITY ZINC UPTAKE SYSTEM PROTEIN ZNUA"/>
    <property type="match status" value="1"/>
</dbReference>